<dbReference type="PANTHER" id="PTHR11439">
    <property type="entry name" value="GAG-POL-RELATED RETROTRANSPOSON"/>
    <property type="match status" value="1"/>
</dbReference>
<protein>
    <recommendedName>
        <fullName evidence="3">Copia protein</fullName>
    </recommendedName>
</protein>
<dbReference type="EMBL" id="AVOT02026931">
    <property type="protein sequence ID" value="MBW0518861.1"/>
    <property type="molecule type" value="Genomic_DNA"/>
</dbReference>
<gene>
    <name evidence="1" type="ORF">O181_058576</name>
</gene>
<organism evidence="1 2">
    <name type="scientific">Austropuccinia psidii MF-1</name>
    <dbReference type="NCBI Taxonomy" id="1389203"/>
    <lineage>
        <taxon>Eukaryota</taxon>
        <taxon>Fungi</taxon>
        <taxon>Dikarya</taxon>
        <taxon>Basidiomycota</taxon>
        <taxon>Pucciniomycotina</taxon>
        <taxon>Pucciniomycetes</taxon>
        <taxon>Pucciniales</taxon>
        <taxon>Sphaerophragmiaceae</taxon>
        <taxon>Austropuccinia</taxon>
    </lineage>
</organism>
<evidence type="ECO:0000313" key="2">
    <source>
        <dbReference type="Proteomes" id="UP000765509"/>
    </source>
</evidence>
<dbReference type="CDD" id="cd09272">
    <property type="entry name" value="RNase_HI_RT_Ty1"/>
    <property type="match status" value="1"/>
</dbReference>
<dbReference type="Proteomes" id="UP000765509">
    <property type="component" value="Unassembled WGS sequence"/>
</dbReference>
<reference evidence="1" key="1">
    <citation type="submission" date="2021-03" db="EMBL/GenBank/DDBJ databases">
        <title>Draft genome sequence of rust myrtle Austropuccinia psidii MF-1, a brazilian biotype.</title>
        <authorList>
            <person name="Quecine M.C."/>
            <person name="Pachon D.M.R."/>
            <person name="Bonatelli M.L."/>
            <person name="Correr F.H."/>
            <person name="Franceschini L.M."/>
            <person name="Leite T.F."/>
            <person name="Margarido G.R.A."/>
            <person name="Almeida C.A."/>
            <person name="Ferrarezi J.A."/>
            <person name="Labate C.A."/>
        </authorList>
    </citation>
    <scope>NUCLEOTIDE SEQUENCE</scope>
    <source>
        <strain evidence="1">MF-1</strain>
    </source>
</reference>
<name>A0A9Q3HUZ4_9BASI</name>
<dbReference type="AlphaFoldDB" id="A0A9Q3HUZ4"/>
<accession>A0A9Q3HUZ4</accession>
<sequence length="185" mass="20625">MGPTVEHWDALRHLIGYLHFTHDKGIFISKSVGSSMHCYVDANWGGEASRSTHGYILFHGSNPIAWQSKRQATVAASTAQAEYLALSFAAKESLWISHLFAPILKTPTPTLLSDNKTAIDIANDMVSHKQTRHLIREFDVINEYIVSGKIMLEWVSTKNQLADIMTKSLGFIALKHIPDSIVFSC</sequence>
<proteinExistence type="predicted"/>
<comment type="caution">
    <text evidence="1">The sequence shown here is derived from an EMBL/GenBank/DDBJ whole genome shotgun (WGS) entry which is preliminary data.</text>
</comment>
<dbReference type="OrthoDB" id="4362974at2759"/>
<keyword evidence="2" id="KW-1185">Reference proteome</keyword>
<dbReference type="PANTHER" id="PTHR11439:SF463">
    <property type="entry name" value="REVERSE TRANSCRIPTASE TY1_COPIA-TYPE DOMAIN-CONTAINING PROTEIN"/>
    <property type="match status" value="1"/>
</dbReference>
<evidence type="ECO:0008006" key="3">
    <source>
        <dbReference type="Google" id="ProtNLM"/>
    </source>
</evidence>
<evidence type="ECO:0000313" key="1">
    <source>
        <dbReference type="EMBL" id="MBW0518861.1"/>
    </source>
</evidence>